<feature type="region of interest" description="Disordered" evidence="2">
    <location>
        <begin position="153"/>
        <end position="196"/>
    </location>
</feature>
<comment type="similarity">
    <text evidence="1">Belongs to the prokaryotic/mitochondrial release factor family.</text>
</comment>
<feature type="compositionally biased region" description="Basic residues" evidence="2">
    <location>
        <begin position="174"/>
        <end position="196"/>
    </location>
</feature>
<accession>A0A2X0MRP3</accession>
<evidence type="ECO:0000256" key="1">
    <source>
        <dbReference type="ARBA" id="ARBA00010835"/>
    </source>
</evidence>
<dbReference type="InterPro" id="IPR000352">
    <property type="entry name" value="Pep_chain_release_fac_I"/>
</dbReference>
<dbReference type="EMBL" id="FQNC01000132">
    <property type="protein sequence ID" value="SGZ35130.1"/>
    <property type="molecule type" value="Genomic_DNA"/>
</dbReference>
<dbReference type="GO" id="GO:0005762">
    <property type="term" value="C:mitochondrial large ribosomal subunit"/>
    <property type="evidence" value="ECO:0007669"/>
    <property type="project" value="TreeGrafter"/>
</dbReference>
<dbReference type="EMBL" id="FQNC01000118">
    <property type="protein sequence ID" value="SGZ32270.1"/>
    <property type="molecule type" value="Genomic_DNA"/>
</dbReference>
<dbReference type="AlphaFoldDB" id="A0A2X0MRP3"/>
<dbReference type="GO" id="GO:0070126">
    <property type="term" value="P:mitochondrial translational termination"/>
    <property type="evidence" value="ECO:0007669"/>
    <property type="project" value="TreeGrafter"/>
</dbReference>
<dbReference type="Proteomes" id="UP000249464">
    <property type="component" value="Unassembled WGS sequence"/>
</dbReference>
<evidence type="ECO:0000256" key="2">
    <source>
        <dbReference type="SAM" id="MobiDB-lite"/>
    </source>
</evidence>
<dbReference type="InterPro" id="IPR045853">
    <property type="entry name" value="Pep_chain_release_fac_I_sf"/>
</dbReference>
<dbReference type="GO" id="GO:0004045">
    <property type="term" value="F:peptidyl-tRNA hydrolase activity"/>
    <property type="evidence" value="ECO:0007669"/>
    <property type="project" value="TreeGrafter"/>
</dbReference>
<proteinExistence type="inferred from homology"/>
<feature type="compositionally biased region" description="Basic and acidic residues" evidence="2">
    <location>
        <begin position="159"/>
        <end position="173"/>
    </location>
</feature>
<evidence type="ECO:0000313" key="6">
    <source>
        <dbReference type="Proteomes" id="UP000249464"/>
    </source>
</evidence>
<protein>
    <submittedName>
        <fullName evidence="4">BQ5605_C040g11840 protein</fullName>
    </submittedName>
    <submittedName>
        <fullName evidence="5">BQ5605_C064g12781 protein</fullName>
    </submittedName>
</protein>
<dbReference type="Pfam" id="PF00472">
    <property type="entry name" value="RF-1"/>
    <property type="match status" value="1"/>
</dbReference>
<dbReference type="SUPFAM" id="SSF75620">
    <property type="entry name" value="Release factor"/>
    <property type="match status" value="1"/>
</dbReference>
<sequence>MAWCSRPLDPMADGVDLLSSASWQQRPELSWGAPLLPLDRTRHDPRTRMDLPFLLRATLRLPQSFSRSSGPGGQNVNKLSTKAHFRLCLSPPPPWLPSYLLPTLLDSPSYVSTTPPGLLLSSSNTRSQAQNVELGIKRMKDLILEAARVGLKGDTSEEQQERVKALERKERSKMLKVKKQRKDVKGGRRAFKAGFE</sequence>
<dbReference type="STRING" id="796604.A0A2X0MRP3"/>
<organism evidence="5 6">
    <name type="scientific">Microbotryum silenes-dioicae</name>
    <dbReference type="NCBI Taxonomy" id="796604"/>
    <lineage>
        <taxon>Eukaryota</taxon>
        <taxon>Fungi</taxon>
        <taxon>Dikarya</taxon>
        <taxon>Basidiomycota</taxon>
        <taxon>Pucciniomycotina</taxon>
        <taxon>Microbotryomycetes</taxon>
        <taxon>Microbotryales</taxon>
        <taxon>Microbotryaceae</taxon>
        <taxon>Microbotryum</taxon>
    </lineage>
</organism>
<keyword evidence="6" id="KW-1185">Reference proteome</keyword>
<evidence type="ECO:0000313" key="4">
    <source>
        <dbReference type="EMBL" id="SGZ32270.1"/>
    </source>
</evidence>
<dbReference type="Gene3D" id="3.30.160.20">
    <property type="match status" value="1"/>
</dbReference>
<evidence type="ECO:0000313" key="5">
    <source>
        <dbReference type="EMBL" id="SGZ35130.1"/>
    </source>
</evidence>
<dbReference type="GO" id="GO:0016150">
    <property type="term" value="F:translation release factor activity, codon nonspecific"/>
    <property type="evidence" value="ECO:0007669"/>
    <property type="project" value="TreeGrafter"/>
</dbReference>
<evidence type="ECO:0000259" key="3">
    <source>
        <dbReference type="Pfam" id="PF00472"/>
    </source>
</evidence>
<dbReference type="PANTHER" id="PTHR11075">
    <property type="entry name" value="PEPTIDE CHAIN RELEASE FACTOR"/>
    <property type="match status" value="1"/>
</dbReference>
<name>A0A2X0MRP3_9BASI</name>
<gene>
    <name evidence="5" type="primary">BQ5605_C064g12781</name>
    <name evidence="4" type="synonym">BQ5605_C040g11840</name>
    <name evidence="4" type="ORF">BQ5605_C040G11840</name>
    <name evidence="5" type="ORF">BQ5605_C064G12781</name>
</gene>
<dbReference type="InterPro" id="IPR052104">
    <property type="entry name" value="Mito_Release_Factor_mL62"/>
</dbReference>
<reference evidence="5 6" key="1">
    <citation type="submission" date="2016-11" db="EMBL/GenBank/DDBJ databases">
        <authorList>
            <person name="Jaros S."/>
            <person name="Januszkiewicz K."/>
            <person name="Wedrychowicz H."/>
        </authorList>
    </citation>
    <scope>NUCLEOTIDE SEQUENCE [LARGE SCALE GENOMIC DNA]</scope>
</reference>
<feature type="domain" description="Prokaryotic-type class I peptide chain release factors" evidence="3">
    <location>
        <begin position="63"/>
        <end position="185"/>
    </location>
</feature>
<dbReference type="PANTHER" id="PTHR11075:SF54">
    <property type="entry name" value="LARGE RIBOSOMAL SUBUNIT PROTEIN ML62"/>
    <property type="match status" value="1"/>
</dbReference>